<proteinExistence type="predicted"/>
<keyword evidence="1" id="KW-0812">Transmembrane</keyword>
<dbReference type="AlphaFoldDB" id="A0A0G1T0S2"/>
<evidence type="ECO:0000256" key="1">
    <source>
        <dbReference type="SAM" id="Phobius"/>
    </source>
</evidence>
<keyword evidence="1" id="KW-1133">Transmembrane helix</keyword>
<dbReference type="EMBL" id="LCOJ01000015">
    <property type="protein sequence ID" value="KKU75364.1"/>
    <property type="molecule type" value="Genomic_DNA"/>
</dbReference>
<dbReference type="Pfam" id="PF26514">
    <property type="entry name" value="DUF8173"/>
    <property type="match status" value="1"/>
</dbReference>
<evidence type="ECO:0000259" key="2">
    <source>
        <dbReference type="Pfam" id="PF26514"/>
    </source>
</evidence>
<dbReference type="InterPro" id="IPR058486">
    <property type="entry name" value="DUF8173"/>
</dbReference>
<feature type="transmembrane region" description="Helical" evidence="1">
    <location>
        <begin position="217"/>
        <end position="243"/>
    </location>
</feature>
<reference evidence="3 4" key="1">
    <citation type="journal article" date="2015" name="Nature">
        <title>rRNA introns, odd ribosomes, and small enigmatic genomes across a large radiation of phyla.</title>
        <authorList>
            <person name="Brown C.T."/>
            <person name="Hug L.A."/>
            <person name="Thomas B.C."/>
            <person name="Sharon I."/>
            <person name="Castelle C.J."/>
            <person name="Singh A."/>
            <person name="Wilkins M.J."/>
            <person name="Williams K.H."/>
            <person name="Banfield J.F."/>
        </authorList>
    </citation>
    <scope>NUCLEOTIDE SEQUENCE [LARGE SCALE GENOMIC DNA]</scope>
</reference>
<feature type="transmembrane region" description="Helical" evidence="1">
    <location>
        <begin position="328"/>
        <end position="346"/>
    </location>
</feature>
<keyword evidence="1" id="KW-0472">Membrane</keyword>
<accession>A0A0G1T0S2</accession>
<dbReference type="Proteomes" id="UP000034879">
    <property type="component" value="Unassembled WGS sequence"/>
</dbReference>
<evidence type="ECO:0000313" key="4">
    <source>
        <dbReference type="Proteomes" id="UP000034879"/>
    </source>
</evidence>
<feature type="transmembrane region" description="Helical" evidence="1">
    <location>
        <begin position="292"/>
        <end position="316"/>
    </location>
</feature>
<feature type="transmembrane region" description="Helical" evidence="1">
    <location>
        <begin position="264"/>
        <end position="286"/>
    </location>
</feature>
<feature type="domain" description="DUF8173" evidence="2">
    <location>
        <begin position="219"/>
        <end position="370"/>
    </location>
</feature>
<name>A0A0G1T0S2_9BACT</name>
<gene>
    <name evidence="3" type="ORF">UY01_C0015G0011</name>
</gene>
<evidence type="ECO:0000313" key="3">
    <source>
        <dbReference type="EMBL" id="KKU75364.1"/>
    </source>
</evidence>
<protein>
    <recommendedName>
        <fullName evidence="2">DUF8173 domain-containing protein</fullName>
    </recommendedName>
</protein>
<sequence length="377" mass="39146">MKKIIVSGLVLVILMIPAMTFSADFRLGEQPSSGSSEKITEDLYLTGGNVTSAGDASGDVVAVGGSILISGEVLGDVIAGGGNIIILSNVGDDVRAGGGTVVIQGKIAGDLIVGGGQITVGGPGIAGDAVLGGGNIRIDSPVGGELRIGGGDVYINAPIGGDVKIDADKVTLGKSAVIEGNITYKAKKAMVLEEGAVVKGRIDFEARKGAGKNLSSLAFGAIFSALILWKFFALLLGALLFGLVFRRYSMEIINTALQRPFFELGLGVIVFVAMPVISILLLVSVVGIPVGIIGLLGFVILSLFSWMMAPVIVGSIAYRYFSKKGLEVSWKTILLGVFLYSLLGLLPFIGCLAQILLMLLSLGCVFALKRRIAGEWR</sequence>
<organism evidence="3 4">
    <name type="scientific">Candidatus Nomurabacteria bacterium GW2011_GWB1_47_6</name>
    <dbReference type="NCBI Taxonomy" id="1618749"/>
    <lineage>
        <taxon>Bacteria</taxon>
        <taxon>Candidatus Nomuraibacteriota</taxon>
    </lineage>
</organism>
<comment type="caution">
    <text evidence="3">The sequence shown here is derived from an EMBL/GenBank/DDBJ whole genome shotgun (WGS) entry which is preliminary data.</text>
</comment>